<dbReference type="RefSeq" id="WP_253646441.1">
    <property type="nucleotide sequence ID" value="NZ_BAAAMO010000002.1"/>
</dbReference>
<dbReference type="Proteomes" id="UP001597068">
    <property type="component" value="Unassembled WGS sequence"/>
</dbReference>
<organism evidence="2 3">
    <name type="scientific">Williamsia deligens</name>
    <dbReference type="NCBI Taxonomy" id="321325"/>
    <lineage>
        <taxon>Bacteria</taxon>
        <taxon>Bacillati</taxon>
        <taxon>Actinomycetota</taxon>
        <taxon>Actinomycetes</taxon>
        <taxon>Mycobacteriales</taxon>
        <taxon>Nocardiaceae</taxon>
        <taxon>Williamsia</taxon>
    </lineage>
</organism>
<gene>
    <name evidence="2" type="ORF">ACFQ04_07710</name>
</gene>
<dbReference type="Gene3D" id="2.60.40.10">
    <property type="entry name" value="Immunoglobulins"/>
    <property type="match status" value="1"/>
</dbReference>
<dbReference type="EMBL" id="JBHTIL010000001">
    <property type="protein sequence ID" value="MFD0925623.1"/>
    <property type="molecule type" value="Genomic_DNA"/>
</dbReference>
<evidence type="ECO:0000313" key="3">
    <source>
        <dbReference type="Proteomes" id="UP001597068"/>
    </source>
</evidence>
<proteinExistence type="predicted"/>
<sequence>MRSWTRPLTALVATACAAAGLVAGVSSASAIPARPDLVVSLPELGPRNYPPQVPFVVRIANRGAATATNIAVSVSGIPPTASDGFTIESIRPGQTFTVHTRSLLGRFYIGQSTVTAREVERDANPANNSITGFRFLVG</sequence>
<evidence type="ECO:0008006" key="4">
    <source>
        <dbReference type="Google" id="ProtNLM"/>
    </source>
</evidence>
<evidence type="ECO:0000256" key="1">
    <source>
        <dbReference type="SAM" id="SignalP"/>
    </source>
</evidence>
<keyword evidence="1" id="KW-0732">Signal</keyword>
<evidence type="ECO:0000313" key="2">
    <source>
        <dbReference type="EMBL" id="MFD0925623.1"/>
    </source>
</evidence>
<feature type="signal peptide" evidence="1">
    <location>
        <begin position="1"/>
        <end position="28"/>
    </location>
</feature>
<name>A0ABW3G691_9NOCA</name>
<dbReference type="InterPro" id="IPR013783">
    <property type="entry name" value="Ig-like_fold"/>
</dbReference>
<accession>A0ABW3G691</accession>
<protein>
    <recommendedName>
        <fullName evidence="4">CARDB domain-containing protein</fullName>
    </recommendedName>
</protein>
<keyword evidence="3" id="KW-1185">Reference proteome</keyword>
<feature type="chain" id="PRO_5045064054" description="CARDB domain-containing protein" evidence="1">
    <location>
        <begin position="29"/>
        <end position="138"/>
    </location>
</feature>
<reference evidence="3" key="1">
    <citation type="journal article" date="2019" name="Int. J. Syst. Evol. Microbiol.">
        <title>The Global Catalogue of Microorganisms (GCM) 10K type strain sequencing project: providing services to taxonomists for standard genome sequencing and annotation.</title>
        <authorList>
            <consortium name="The Broad Institute Genomics Platform"/>
            <consortium name="The Broad Institute Genome Sequencing Center for Infectious Disease"/>
            <person name="Wu L."/>
            <person name="Ma J."/>
        </authorList>
    </citation>
    <scope>NUCLEOTIDE SEQUENCE [LARGE SCALE GENOMIC DNA]</scope>
    <source>
        <strain evidence="3">CCUG 50873</strain>
    </source>
</reference>
<comment type="caution">
    <text evidence="2">The sequence shown here is derived from an EMBL/GenBank/DDBJ whole genome shotgun (WGS) entry which is preliminary data.</text>
</comment>